<dbReference type="CTD" id="20198467"/>
<dbReference type="STRING" id="6412.T1EPG7"/>
<evidence type="ECO:0000313" key="5">
    <source>
        <dbReference type="Proteomes" id="UP000015101"/>
    </source>
</evidence>
<dbReference type="EMBL" id="AMQM01000389">
    <property type="status" value="NOT_ANNOTATED_CDS"/>
    <property type="molecule type" value="Genomic_DNA"/>
</dbReference>
<evidence type="ECO:0000313" key="3">
    <source>
        <dbReference type="EMBL" id="ESO13206.1"/>
    </source>
</evidence>
<proteinExistence type="predicted"/>
<dbReference type="RefSeq" id="XP_009009926.1">
    <property type="nucleotide sequence ID" value="XM_009011678.1"/>
</dbReference>
<dbReference type="GeneID" id="20198467"/>
<feature type="region of interest" description="Disordered" evidence="2">
    <location>
        <begin position="1"/>
        <end position="21"/>
    </location>
</feature>
<dbReference type="InParanoid" id="T1EPG7"/>
<dbReference type="PANTHER" id="PTHR18863:SF6">
    <property type="entry name" value="COILED-COIL DOMAIN-CONTAINING PROTEIN 170"/>
    <property type="match status" value="1"/>
</dbReference>
<keyword evidence="1" id="KW-0175">Coiled coil</keyword>
<dbReference type="HOGENOM" id="CLU_875161_0_0_1"/>
<dbReference type="PANTHER" id="PTHR18863">
    <property type="entry name" value="TSEC-2-RELATED"/>
    <property type="match status" value="1"/>
</dbReference>
<dbReference type="OMA" id="EAMCMER"/>
<dbReference type="Proteomes" id="UP000015101">
    <property type="component" value="Unassembled WGS sequence"/>
</dbReference>
<dbReference type="KEGG" id="hro:HELRODRAFT_159839"/>
<dbReference type="EMBL" id="KB095811">
    <property type="protein sequence ID" value="ESO13206.1"/>
    <property type="molecule type" value="Genomic_DNA"/>
</dbReference>
<name>T1EPG7_HELRO</name>
<reference evidence="3 5" key="2">
    <citation type="journal article" date="2013" name="Nature">
        <title>Insights into bilaterian evolution from three spiralian genomes.</title>
        <authorList>
            <person name="Simakov O."/>
            <person name="Marletaz F."/>
            <person name="Cho S.J."/>
            <person name="Edsinger-Gonzales E."/>
            <person name="Havlak P."/>
            <person name="Hellsten U."/>
            <person name="Kuo D.H."/>
            <person name="Larsson T."/>
            <person name="Lv J."/>
            <person name="Arendt D."/>
            <person name="Savage R."/>
            <person name="Osoegawa K."/>
            <person name="de Jong P."/>
            <person name="Grimwood J."/>
            <person name="Chapman J.A."/>
            <person name="Shapiro H."/>
            <person name="Aerts A."/>
            <person name="Otillar R.P."/>
            <person name="Terry A.Y."/>
            <person name="Boore J.L."/>
            <person name="Grigoriev I.V."/>
            <person name="Lindberg D.R."/>
            <person name="Seaver E.C."/>
            <person name="Weisblat D.A."/>
            <person name="Putnam N.H."/>
            <person name="Rokhsar D.S."/>
        </authorList>
    </citation>
    <scope>NUCLEOTIDE SEQUENCE</scope>
</reference>
<evidence type="ECO:0000256" key="2">
    <source>
        <dbReference type="SAM" id="MobiDB-lite"/>
    </source>
</evidence>
<protein>
    <submittedName>
        <fullName evidence="3 4">Uncharacterized protein</fullName>
    </submittedName>
</protein>
<feature type="compositionally biased region" description="Basic and acidic residues" evidence="2">
    <location>
        <begin position="1"/>
        <end position="10"/>
    </location>
</feature>
<dbReference type="OrthoDB" id="5832575at2759"/>
<gene>
    <name evidence="4" type="primary">20198467</name>
    <name evidence="3" type="ORF">HELRODRAFT_159839</name>
</gene>
<reference evidence="4" key="3">
    <citation type="submission" date="2015-06" db="UniProtKB">
        <authorList>
            <consortium name="EnsemblMetazoa"/>
        </authorList>
    </citation>
    <scope>IDENTIFICATION</scope>
</reference>
<feature type="coiled-coil region" evidence="1">
    <location>
        <begin position="71"/>
        <end position="119"/>
    </location>
</feature>
<dbReference type="EnsemblMetazoa" id="HelroT159839">
    <property type="protein sequence ID" value="HelroP159839"/>
    <property type="gene ID" value="HelroG159839"/>
</dbReference>
<organism evidence="4 5">
    <name type="scientific">Helobdella robusta</name>
    <name type="common">Californian leech</name>
    <dbReference type="NCBI Taxonomy" id="6412"/>
    <lineage>
        <taxon>Eukaryota</taxon>
        <taxon>Metazoa</taxon>
        <taxon>Spiralia</taxon>
        <taxon>Lophotrochozoa</taxon>
        <taxon>Annelida</taxon>
        <taxon>Clitellata</taxon>
        <taxon>Hirudinea</taxon>
        <taxon>Rhynchobdellida</taxon>
        <taxon>Glossiphoniidae</taxon>
        <taxon>Helobdella</taxon>
    </lineage>
</organism>
<dbReference type="AlphaFoldDB" id="T1EPG7"/>
<dbReference type="InterPro" id="IPR039139">
    <property type="entry name" value="CCDC170-like"/>
</dbReference>
<evidence type="ECO:0000313" key="4">
    <source>
        <dbReference type="EnsemblMetazoa" id="HelroP159839"/>
    </source>
</evidence>
<evidence type="ECO:0000256" key="1">
    <source>
        <dbReference type="SAM" id="Coils"/>
    </source>
</evidence>
<reference evidence="5" key="1">
    <citation type="submission" date="2012-12" db="EMBL/GenBank/DDBJ databases">
        <authorList>
            <person name="Hellsten U."/>
            <person name="Grimwood J."/>
            <person name="Chapman J.A."/>
            <person name="Shapiro H."/>
            <person name="Aerts A."/>
            <person name="Otillar R.P."/>
            <person name="Terry A.Y."/>
            <person name="Boore J.L."/>
            <person name="Simakov O."/>
            <person name="Marletaz F."/>
            <person name="Cho S.-J."/>
            <person name="Edsinger-Gonzales E."/>
            <person name="Havlak P."/>
            <person name="Kuo D.-H."/>
            <person name="Larsson T."/>
            <person name="Lv J."/>
            <person name="Arendt D."/>
            <person name="Savage R."/>
            <person name="Osoegawa K."/>
            <person name="de Jong P."/>
            <person name="Lindberg D.R."/>
            <person name="Seaver E.C."/>
            <person name="Weisblat D.A."/>
            <person name="Putnam N.H."/>
            <person name="Grigoriev I.V."/>
            <person name="Rokhsar D.S."/>
        </authorList>
    </citation>
    <scope>NUCLEOTIDE SEQUENCE</scope>
</reference>
<feature type="coiled-coil region" evidence="1">
    <location>
        <begin position="192"/>
        <end position="226"/>
    </location>
</feature>
<accession>T1EPG7</accession>
<keyword evidence="5" id="KW-1185">Reference proteome</keyword>
<sequence>MNEASMKNDDEGSSSSCCCNNNPGSTAEVARLKRMISQMEVEIKANRGTISRLAAEAEKQHLSAVDGLSQVQHFIKEKEAFEVEKRQATDEFERLKIALSETEAKLADSQARIANLERELRVRGLQNEDFVNVKRNHTKFKNKLINLLFESCENVGEDGAVDEEGIIKEIIGLKDRHKSNLEEKETLVTKYHQKTSEEVERLEDVIKDLERDFIDCRNSVIRLEQDKQKFLGFITQLKSIVGIAEADVDLGLDRTLEVILLRTNQLSRNETTSLAEKKSQVYTLQRKLKSLNENMDSKVVFIPRADPGSLTGGGGENF</sequence>